<dbReference type="SUPFAM" id="SSF55729">
    <property type="entry name" value="Acyl-CoA N-acyltransferases (Nat)"/>
    <property type="match status" value="1"/>
</dbReference>
<dbReference type="InterPro" id="IPR051531">
    <property type="entry name" value="N-acetyltransferase"/>
</dbReference>
<evidence type="ECO:0000259" key="1">
    <source>
        <dbReference type="PROSITE" id="PS51186"/>
    </source>
</evidence>
<keyword evidence="3" id="KW-1185">Reference proteome</keyword>
<dbReference type="Pfam" id="PF13302">
    <property type="entry name" value="Acetyltransf_3"/>
    <property type="match status" value="1"/>
</dbReference>
<dbReference type="AlphaFoldDB" id="A0A553HYT8"/>
<evidence type="ECO:0000313" key="3">
    <source>
        <dbReference type="Proteomes" id="UP000319160"/>
    </source>
</evidence>
<comment type="caution">
    <text evidence="2">The sequence shown here is derived from an EMBL/GenBank/DDBJ whole genome shotgun (WGS) entry which is preliminary data.</text>
</comment>
<dbReference type="InterPro" id="IPR000182">
    <property type="entry name" value="GNAT_dom"/>
</dbReference>
<dbReference type="PROSITE" id="PS51186">
    <property type="entry name" value="GNAT"/>
    <property type="match status" value="1"/>
</dbReference>
<dbReference type="Proteomes" id="UP000319160">
    <property type="component" value="Unassembled WGS sequence"/>
</dbReference>
<dbReference type="GO" id="GO:0016747">
    <property type="term" value="F:acyltransferase activity, transferring groups other than amino-acyl groups"/>
    <property type="evidence" value="ECO:0007669"/>
    <property type="project" value="InterPro"/>
</dbReference>
<sequence>MSSHGANATHVPVRTTLPRLPLSERPTIRTERLLIRPLTQDDLEAVYLLRKEPKCMAETTLGTPDASIEESQASLDKLLKPPTEHFNFGIFLADTGELIGDGGIHTIRGGGIGWPELGYKLHPAHWGRGYATEAVSGVLKAWWKLPREEVEITVHPGTLPPKKGADEESESPVVLRERMVADIAAYNAGSRRVLEKLGFEDFGFWEEPDTQLHRLGQPLMMGHFVLSSPS</sequence>
<protein>
    <recommendedName>
        <fullName evidence="1">N-acetyltransferase domain-containing protein</fullName>
    </recommendedName>
</protein>
<dbReference type="InterPro" id="IPR016181">
    <property type="entry name" value="Acyl_CoA_acyltransferase"/>
</dbReference>
<gene>
    <name evidence="2" type="ORF">FHL15_005971</name>
</gene>
<evidence type="ECO:0000313" key="2">
    <source>
        <dbReference type="EMBL" id="TRX93103.1"/>
    </source>
</evidence>
<dbReference type="Gene3D" id="3.40.630.30">
    <property type="match status" value="1"/>
</dbReference>
<accession>A0A553HYT8</accession>
<feature type="domain" description="N-acetyltransferase" evidence="1">
    <location>
        <begin position="33"/>
        <end position="226"/>
    </location>
</feature>
<dbReference type="PANTHER" id="PTHR43792:SF1">
    <property type="entry name" value="N-ACETYLTRANSFERASE DOMAIN-CONTAINING PROTEIN"/>
    <property type="match status" value="1"/>
</dbReference>
<reference evidence="3" key="1">
    <citation type="submission" date="2019-06" db="EMBL/GenBank/DDBJ databases">
        <title>Draft genome sequence of the griseofulvin-producing fungus Xylaria cubensis strain G536.</title>
        <authorList>
            <person name="Mead M.E."/>
            <person name="Raja H.A."/>
            <person name="Steenwyk J.L."/>
            <person name="Knowles S.L."/>
            <person name="Oberlies N.H."/>
            <person name="Rokas A."/>
        </authorList>
    </citation>
    <scope>NUCLEOTIDE SEQUENCE [LARGE SCALE GENOMIC DNA]</scope>
    <source>
        <strain evidence="3">G536</strain>
    </source>
</reference>
<name>A0A553HYT8_9PEZI</name>
<proteinExistence type="predicted"/>
<dbReference type="PANTHER" id="PTHR43792">
    <property type="entry name" value="GNAT FAMILY, PUTATIVE (AFU_ORTHOLOGUE AFUA_3G00765)-RELATED-RELATED"/>
    <property type="match status" value="1"/>
</dbReference>
<dbReference type="OrthoDB" id="4072826at2759"/>
<dbReference type="EMBL" id="VFLP01000031">
    <property type="protein sequence ID" value="TRX93103.1"/>
    <property type="molecule type" value="Genomic_DNA"/>
</dbReference>
<organism evidence="2 3">
    <name type="scientific">Xylaria flabelliformis</name>
    <dbReference type="NCBI Taxonomy" id="2512241"/>
    <lineage>
        <taxon>Eukaryota</taxon>
        <taxon>Fungi</taxon>
        <taxon>Dikarya</taxon>
        <taxon>Ascomycota</taxon>
        <taxon>Pezizomycotina</taxon>
        <taxon>Sordariomycetes</taxon>
        <taxon>Xylariomycetidae</taxon>
        <taxon>Xylariales</taxon>
        <taxon>Xylariaceae</taxon>
        <taxon>Xylaria</taxon>
    </lineage>
</organism>